<dbReference type="eggNOG" id="ENOG502S4NS">
    <property type="taxonomic scope" value="Eukaryota"/>
</dbReference>
<feature type="compositionally biased region" description="Low complexity" evidence="3">
    <location>
        <begin position="40"/>
        <end position="51"/>
    </location>
</feature>
<evidence type="ECO:0000256" key="2">
    <source>
        <dbReference type="SAM" id="Coils"/>
    </source>
</evidence>
<feature type="compositionally biased region" description="Basic residues" evidence="3">
    <location>
        <begin position="232"/>
        <end position="245"/>
    </location>
</feature>
<accession>S7MQD7</accession>
<dbReference type="GO" id="GO:0036064">
    <property type="term" value="C:ciliary basal body"/>
    <property type="evidence" value="ECO:0007669"/>
    <property type="project" value="TreeGrafter"/>
</dbReference>
<evidence type="ECO:0000256" key="1">
    <source>
        <dbReference type="ARBA" id="ARBA00023054"/>
    </source>
</evidence>
<protein>
    <submittedName>
        <fullName evidence="4">Testis-specific protein 10-interacting protein</fullName>
    </submittedName>
</protein>
<feature type="compositionally biased region" description="Polar residues" evidence="3">
    <location>
        <begin position="494"/>
        <end position="516"/>
    </location>
</feature>
<dbReference type="PANTHER" id="PTHR21501">
    <property type="entry name" value="PROTEIN FAM-161"/>
    <property type="match status" value="1"/>
</dbReference>
<feature type="region of interest" description="Disordered" evidence="3">
    <location>
        <begin position="468"/>
        <end position="522"/>
    </location>
</feature>
<feature type="compositionally biased region" description="Acidic residues" evidence="3">
    <location>
        <begin position="215"/>
        <end position="227"/>
    </location>
</feature>
<dbReference type="GO" id="GO:0032391">
    <property type="term" value="C:photoreceptor connecting cilium"/>
    <property type="evidence" value="ECO:0007669"/>
    <property type="project" value="TreeGrafter"/>
</dbReference>
<dbReference type="EMBL" id="KE162024">
    <property type="protein sequence ID" value="EPQ06549.1"/>
    <property type="molecule type" value="Genomic_DNA"/>
</dbReference>
<feature type="compositionally biased region" description="Polar residues" evidence="3">
    <location>
        <begin position="258"/>
        <end position="271"/>
    </location>
</feature>
<dbReference type="PANTHER" id="PTHR21501:SF5">
    <property type="entry name" value="TESTIS-SPECIFIC PROTEIN 10-INTERACTING PROTEIN"/>
    <property type="match status" value="1"/>
</dbReference>
<keyword evidence="5" id="KW-1185">Reference proteome</keyword>
<evidence type="ECO:0000313" key="5">
    <source>
        <dbReference type="Proteomes" id="UP000052978"/>
    </source>
</evidence>
<dbReference type="GO" id="GO:0044782">
    <property type="term" value="P:cilium organization"/>
    <property type="evidence" value="ECO:0007669"/>
    <property type="project" value="TreeGrafter"/>
</dbReference>
<dbReference type="InterPro" id="IPR051655">
    <property type="entry name" value="FAM161"/>
</dbReference>
<organism evidence="4 5">
    <name type="scientific">Myotis brandtii</name>
    <name type="common">Brandt's bat</name>
    <dbReference type="NCBI Taxonomy" id="109478"/>
    <lineage>
        <taxon>Eukaryota</taxon>
        <taxon>Metazoa</taxon>
        <taxon>Chordata</taxon>
        <taxon>Craniata</taxon>
        <taxon>Vertebrata</taxon>
        <taxon>Euteleostomi</taxon>
        <taxon>Mammalia</taxon>
        <taxon>Eutheria</taxon>
        <taxon>Laurasiatheria</taxon>
        <taxon>Chiroptera</taxon>
        <taxon>Yangochiroptera</taxon>
        <taxon>Vespertilionidae</taxon>
        <taxon>Myotis</taxon>
    </lineage>
</organism>
<feature type="compositionally biased region" description="Acidic residues" evidence="3">
    <location>
        <begin position="183"/>
        <end position="193"/>
    </location>
</feature>
<evidence type="ECO:0000256" key="3">
    <source>
        <dbReference type="SAM" id="MobiDB-lite"/>
    </source>
</evidence>
<dbReference type="AlphaFoldDB" id="S7MQD7"/>
<sequence length="522" mass="59352">MEPLYQQTHKQIQSHMERWETADKQSVHLGRLGSGNSVIRSQRQRAQSGGQTAKKNRRPGSWNKKGHGSAEAEDVVLSSPRKPSFPFQWAWESYTTDGQAPLRPGSLSAPAAPQHKFSRKCTDSCLEAHDLSWKMKVQHLERRQQLEAWDVSIPSGQGEGRELELPSECGLQTPCKKSGSGSESEEAAEEAAEEAERGLSSGELPQSPRRRLILEEEWFAEEAEEEEEKGHKAPRRRRAGSRRKGWNSCAEASEESELQGQGSHPSSNDPQGPQRRKARATELEGMWDLEKMKKQIEQNLDRGLKKHPWKAWRIAIQNCNRSGKAQALGEDETPFANFPTRTVHKRQEATRSMLQAWERRQQEEQQQAEQRKTREQQVQQQVARCLATYAPRSQGLGAAQRKLEELRRQERQRFAEYQAELQGIQHRVQARPFLFQQAMQTNARLTVTRRFSQVLSALGLDEEQLLAEARKGDAKGTSRRPRSQRPIGERMEHSSQSPPETGTTGSQPQRHLTQAWTGDPVP</sequence>
<feature type="region of interest" description="Disordered" evidence="3">
    <location>
        <begin position="1"/>
        <end position="80"/>
    </location>
</feature>
<keyword evidence="1 2" id="KW-0175">Coiled coil</keyword>
<name>S7MQD7_MYOBR</name>
<feature type="region of interest" description="Disordered" evidence="3">
    <location>
        <begin position="151"/>
        <end position="280"/>
    </location>
</feature>
<proteinExistence type="predicted"/>
<reference evidence="4 5" key="1">
    <citation type="journal article" date="2013" name="Nat. Commun.">
        <title>Genome analysis reveals insights into physiology and longevity of the Brandt's bat Myotis brandtii.</title>
        <authorList>
            <person name="Seim I."/>
            <person name="Fang X."/>
            <person name="Xiong Z."/>
            <person name="Lobanov A.V."/>
            <person name="Huang Z."/>
            <person name="Ma S."/>
            <person name="Feng Y."/>
            <person name="Turanov A.A."/>
            <person name="Zhu Y."/>
            <person name="Lenz T.L."/>
            <person name="Gerashchenko M.V."/>
            <person name="Fan D."/>
            <person name="Hee Yim S."/>
            <person name="Yao X."/>
            <person name="Jordan D."/>
            <person name="Xiong Y."/>
            <person name="Ma Y."/>
            <person name="Lyapunov A.N."/>
            <person name="Chen G."/>
            <person name="Kulakova O.I."/>
            <person name="Sun Y."/>
            <person name="Lee S.G."/>
            <person name="Bronson R.T."/>
            <person name="Moskalev A.A."/>
            <person name="Sunyaev S.R."/>
            <person name="Zhang G."/>
            <person name="Krogh A."/>
            <person name="Wang J."/>
            <person name="Gladyshev V.N."/>
        </authorList>
    </citation>
    <scope>NUCLEOTIDE SEQUENCE [LARGE SCALE GENOMIC DNA]</scope>
</reference>
<feature type="compositionally biased region" description="Basic and acidic residues" evidence="3">
    <location>
        <begin position="15"/>
        <end position="26"/>
    </location>
</feature>
<feature type="coiled-coil region" evidence="2">
    <location>
        <begin position="354"/>
        <end position="427"/>
    </location>
</feature>
<evidence type="ECO:0000313" key="4">
    <source>
        <dbReference type="EMBL" id="EPQ06549.1"/>
    </source>
</evidence>
<feature type="compositionally biased region" description="Polar residues" evidence="3">
    <location>
        <begin position="1"/>
        <end position="14"/>
    </location>
</feature>
<gene>
    <name evidence="4" type="ORF">D623_10030746</name>
</gene>
<dbReference type="Proteomes" id="UP000052978">
    <property type="component" value="Unassembled WGS sequence"/>
</dbReference>